<feature type="repeat" description="WD" evidence="3">
    <location>
        <begin position="1026"/>
        <end position="1060"/>
    </location>
</feature>
<dbReference type="Pfam" id="PF22939">
    <property type="entry name" value="WHD_GPIID"/>
    <property type="match status" value="1"/>
</dbReference>
<evidence type="ECO:0000313" key="7">
    <source>
        <dbReference type="Proteomes" id="UP000800092"/>
    </source>
</evidence>
<dbReference type="PROSITE" id="PS50837">
    <property type="entry name" value="NACHT"/>
    <property type="match status" value="1"/>
</dbReference>
<dbReference type="Gene3D" id="2.130.10.10">
    <property type="entry name" value="YVTN repeat-like/Quinoprotein amine dehydrogenase"/>
    <property type="match status" value="1"/>
</dbReference>
<dbReference type="EMBL" id="ML991794">
    <property type="protein sequence ID" value="KAF2235059.1"/>
    <property type="molecule type" value="Genomic_DNA"/>
</dbReference>
<dbReference type="InterPro" id="IPR001680">
    <property type="entry name" value="WD40_rpt"/>
</dbReference>
<dbReference type="Pfam" id="PF24883">
    <property type="entry name" value="NPHP3_N"/>
    <property type="match status" value="1"/>
</dbReference>
<organism evidence="6 7">
    <name type="scientific">Viridothelium virens</name>
    <name type="common">Speckled blister lichen</name>
    <name type="synonym">Trypethelium virens</name>
    <dbReference type="NCBI Taxonomy" id="1048519"/>
    <lineage>
        <taxon>Eukaryota</taxon>
        <taxon>Fungi</taxon>
        <taxon>Dikarya</taxon>
        <taxon>Ascomycota</taxon>
        <taxon>Pezizomycotina</taxon>
        <taxon>Dothideomycetes</taxon>
        <taxon>Dothideomycetes incertae sedis</taxon>
        <taxon>Trypetheliales</taxon>
        <taxon>Trypetheliaceae</taxon>
        <taxon>Viridothelium</taxon>
    </lineage>
</organism>
<dbReference type="PANTHER" id="PTHR10039:SF14">
    <property type="entry name" value="NACHT DOMAIN-CONTAINING PROTEIN"/>
    <property type="match status" value="1"/>
</dbReference>
<feature type="domain" description="NACHT" evidence="5">
    <location>
        <begin position="279"/>
        <end position="418"/>
    </location>
</feature>
<feature type="repeat" description="WD" evidence="3">
    <location>
        <begin position="1242"/>
        <end position="1274"/>
    </location>
</feature>
<dbReference type="PRINTS" id="PR00320">
    <property type="entry name" value="GPROTEINBRPT"/>
</dbReference>
<dbReference type="Pfam" id="PF24809">
    <property type="entry name" value="DUF7708"/>
    <property type="match status" value="1"/>
</dbReference>
<feature type="repeat" description="WD" evidence="3">
    <location>
        <begin position="1151"/>
        <end position="1186"/>
    </location>
</feature>
<feature type="compositionally biased region" description="Polar residues" evidence="4">
    <location>
        <begin position="912"/>
        <end position="926"/>
    </location>
</feature>
<gene>
    <name evidence="6" type="ORF">EV356DRAFT_532336</name>
</gene>
<evidence type="ECO:0000256" key="3">
    <source>
        <dbReference type="PROSITE-ProRule" id="PRU00221"/>
    </source>
</evidence>
<proteinExistence type="predicted"/>
<feature type="repeat" description="WD" evidence="3">
    <location>
        <begin position="1198"/>
        <end position="1241"/>
    </location>
</feature>
<evidence type="ECO:0000313" key="6">
    <source>
        <dbReference type="EMBL" id="KAF2235059.1"/>
    </source>
</evidence>
<dbReference type="PANTHER" id="PTHR10039">
    <property type="entry name" value="AMELOGENIN"/>
    <property type="match status" value="1"/>
</dbReference>
<name>A0A6A6HB45_VIRVR</name>
<dbReference type="SUPFAM" id="SSF50978">
    <property type="entry name" value="WD40 repeat-like"/>
    <property type="match status" value="1"/>
</dbReference>
<keyword evidence="1 3" id="KW-0853">WD repeat</keyword>
<evidence type="ECO:0000259" key="5">
    <source>
        <dbReference type="PROSITE" id="PS50837"/>
    </source>
</evidence>
<dbReference type="SUPFAM" id="SSF52540">
    <property type="entry name" value="P-loop containing nucleoside triphosphate hydrolases"/>
    <property type="match status" value="1"/>
</dbReference>
<dbReference type="SMART" id="SM00320">
    <property type="entry name" value="WD40"/>
    <property type="match status" value="7"/>
</dbReference>
<keyword evidence="7" id="KW-1185">Reference proteome</keyword>
<dbReference type="InterPro" id="IPR027417">
    <property type="entry name" value="P-loop_NTPase"/>
</dbReference>
<dbReference type="AlphaFoldDB" id="A0A6A6HB45"/>
<dbReference type="PROSITE" id="PS50294">
    <property type="entry name" value="WD_REPEATS_REGION"/>
    <property type="match status" value="4"/>
</dbReference>
<dbReference type="Gene3D" id="3.40.50.300">
    <property type="entry name" value="P-loop containing nucleotide triphosphate hydrolases"/>
    <property type="match status" value="1"/>
</dbReference>
<dbReference type="Proteomes" id="UP000800092">
    <property type="component" value="Unassembled WGS sequence"/>
</dbReference>
<sequence length="1274" mass="143980">MTQQVAPTSLQARKTLQEAFERFSRSVTPEERRDFSSTSLEDVRNAAVQTERQLAAWRSLRNMRRLHPFLQGLERYSKSIEVLCNGTPYLPWIWAPIKLMIQVSADYLQASDSLIEAYGRIADTLPRFDRLSSALKADHNFQAVLAFFYGDILEFHRRTYKFVPWKTFFNSMWGGFDSRFSSILARLSYHSELVDKEAIAVNVAEATERRKEQTEQWEKDDQERQAAQLVRVLSWLGLSGNPQADEIDRISKACQPNSCAWVTEHSKIRLWMKDSPTHALVWLHGKPGAGKSVLCSNLVKSMQSSNANVFYYFFNYRVSVADSSAYLLRSLAAQIIQKSPDLVAYVHDEFVLSHFTPSLKALRDLLPRILASNSHSHLVIDGIDECDSNDQKFITDDALQLLSTDTSSHICKILISTRDVPNVARILRRKTKLTMSLSLADEHQSINLSIECFIRTRLSELKDDLDELDPTCVARRDIQRKLVEKADGMFLWVSLVLNSLESVYSPQELHEIVEDLPSDLSELYERILRRICDERNPRNKERASRILRWICYSKRPLTRFELLPASALHSDGTILDASSLPNARLLEICKPLIEERSDGSVTFVHFSVQEFLMKSATSVFFRPLESHCNISFACMATLSSGLDLVDPESTEQNRLRHIVSGVHGLIPYAIENWTEHLFLYASTGGAFEQDRALFLHLSSFLSKHNNLLHLTKVHEEKSAYGNEHASFNQLDKRLRLLAHLPIHDLVREILHMRWLARQEACESGEAAETYAFNHDRTLFTKLAMAFNCGVLSLLGQKEVPGVATLTLDAFKQLYASSAFRCRYPSCPKVPNSFASDRLRTQHEATHLRRIFCQVSECQWNRIGFKSHKGLRTHMRSHDEKAMVPIPAKVRRMANEKVDASTAKDSEPGLKGNQATSNQSLSSSAPTPSDVDDMLGNLQLDDVSEHYKTIGDDWHCIYNPRYLRELDVKPVHTFIHQSVVTCICFSWDGFFVATGSKRSTQIFNVVTGQLCMSLVDNYLPKYNDLSIQSVCFSSDGRDLATGADDGIVRIWQVPVGRIRYRLMGHTQDIRSVDFAKNASIVALGSGDCKVRLWSTTTGQLQMTLSVRARINSVAISDNGRWVAAGLLDNSARVWDTSTGVLVWHLGGTEFDPNGHHGGVCSVCFDPDGLFLFTASRDKTVKMWDLTSYLGSAGQCVRTFKGHIDFVLSVTTMRQGERPLLISGSRDTGVHFWDSDTGRPLLFLHGHRGSVLSVSASPSRGLFATASDDMRVRIWS</sequence>
<dbReference type="InterPro" id="IPR054471">
    <property type="entry name" value="GPIID_WHD"/>
</dbReference>
<dbReference type="PROSITE" id="PS50082">
    <property type="entry name" value="WD_REPEATS_2"/>
    <property type="match status" value="6"/>
</dbReference>
<evidence type="ECO:0000256" key="2">
    <source>
        <dbReference type="ARBA" id="ARBA00022737"/>
    </source>
</evidence>
<feature type="repeat" description="WD" evidence="3">
    <location>
        <begin position="1109"/>
        <end position="1138"/>
    </location>
</feature>
<evidence type="ECO:0000256" key="1">
    <source>
        <dbReference type="ARBA" id="ARBA00022574"/>
    </source>
</evidence>
<feature type="repeat" description="WD" evidence="3">
    <location>
        <begin position="1061"/>
        <end position="1102"/>
    </location>
</feature>
<evidence type="ECO:0000256" key="4">
    <source>
        <dbReference type="SAM" id="MobiDB-lite"/>
    </source>
</evidence>
<accession>A0A6A6HB45</accession>
<dbReference type="InterPro" id="IPR056125">
    <property type="entry name" value="DUF7708"/>
</dbReference>
<dbReference type="InterPro" id="IPR007111">
    <property type="entry name" value="NACHT_NTPase"/>
</dbReference>
<dbReference type="InterPro" id="IPR056884">
    <property type="entry name" value="NPHP3-like_N"/>
</dbReference>
<feature type="region of interest" description="Disordered" evidence="4">
    <location>
        <begin position="893"/>
        <end position="927"/>
    </location>
</feature>
<dbReference type="InterPro" id="IPR015943">
    <property type="entry name" value="WD40/YVTN_repeat-like_dom_sf"/>
</dbReference>
<dbReference type="InterPro" id="IPR020472">
    <property type="entry name" value="WD40_PAC1"/>
</dbReference>
<dbReference type="InterPro" id="IPR036322">
    <property type="entry name" value="WD40_repeat_dom_sf"/>
</dbReference>
<dbReference type="PROSITE" id="PS00678">
    <property type="entry name" value="WD_REPEATS_1"/>
    <property type="match status" value="3"/>
</dbReference>
<dbReference type="Pfam" id="PF00400">
    <property type="entry name" value="WD40"/>
    <property type="match status" value="7"/>
</dbReference>
<keyword evidence="2" id="KW-0677">Repeat</keyword>
<feature type="compositionally biased region" description="Basic and acidic residues" evidence="4">
    <location>
        <begin position="893"/>
        <end position="907"/>
    </location>
</feature>
<reference evidence="6" key="1">
    <citation type="journal article" date="2020" name="Stud. Mycol.">
        <title>101 Dothideomycetes genomes: a test case for predicting lifestyles and emergence of pathogens.</title>
        <authorList>
            <person name="Haridas S."/>
            <person name="Albert R."/>
            <person name="Binder M."/>
            <person name="Bloem J."/>
            <person name="Labutti K."/>
            <person name="Salamov A."/>
            <person name="Andreopoulos B."/>
            <person name="Baker S."/>
            <person name="Barry K."/>
            <person name="Bills G."/>
            <person name="Bluhm B."/>
            <person name="Cannon C."/>
            <person name="Castanera R."/>
            <person name="Culley D."/>
            <person name="Daum C."/>
            <person name="Ezra D."/>
            <person name="Gonzalez J."/>
            <person name="Henrissat B."/>
            <person name="Kuo A."/>
            <person name="Liang C."/>
            <person name="Lipzen A."/>
            <person name="Lutzoni F."/>
            <person name="Magnuson J."/>
            <person name="Mondo S."/>
            <person name="Nolan M."/>
            <person name="Ohm R."/>
            <person name="Pangilinan J."/>
            <person name="Park H.-J."/>
            <person name="Ramirez L."/>
            <person name="Alfaro M."/>
            <person name="Sun H."/>
            <person name="Tritt A."/>
            <person name="Yoshinaga Y."/>
            <person name="Zwiers L.-H."/>
            <person name="Turgeon B."/>
            <person name="Goodwin S."/>
            <person name="Spatafora J."/>
            <person name="Crous P."/>
            <person name="Grigoriev I."/>
        </authorList>
    </citation>
    <scope>NUCLEOTIDE SEQUENCE</scope>
    <source>
        <strain evidence="6">Tuck. ex Michener</strain>
    </source>
</reference>
<protein>
    <submittedName>
        <fullName evidence="6">WD40 repeat-like protein</fullName>
    </submittedName>
</protein>
<dbReference type="CDD" id="cd00200">
    <property type="entry name" value="WD40"/>
    <property type="match status" value="1"/>
</dbReference>
<dbReference type="OrthoDB" id="7464126at2759"/>
<dbReference type="InterPro" id="IPR019775">
    <property type="entry name" value="WD40_repeat_CS"/>
</dbReference>